<comment type="similarity">
    <text evidence="2 15">Belongs to the FPG family.</text>
</comment>
<dbReference type="InterPro" id="IPR035937">
    <property type="entry name" value="FPG_N"/>
</dbReference>
<dbReference type="InterPro" id="IPR010979">
    <property type="entry name" value="Ribosomal_uS13-like_H2TH"/>
</dbReference>
<evidence type="ECO:0000256" key="1">
    <source>
        <dbReference type="ARBA" id="ARBA00001668"/>
    </source>
</evidence>
<dbReference type="AlphaFoldDB" id="A0A0F6TE43"/>
<evidence type="ECO:0000256" key="2">
    <source>
        <dbReference type="ARBA" id="ARBA00009409"/>
    </source>
</evidence>
<evidence type="ECO:0000313" key="19">
    <source>
        <dbReference type="Proteomes" id="UP000033457"/>
    </source>
</evidence>
<evidence type="ECO:0000256" key="14">
    <source>
        <dbReference type="ARBA" id="ARBA00044632"/>
    </source>
</evidence>
<feature type="binding site" evidence="15">
    <location>
        <position position="161"/>
    </location>
    <ligand>
        <name>DNA</name>
        <dbReference type="ChEBI" id="CHEBI:16991"/>
    </ligand>
</feature>
<keyword evidence="7 15" id="KW-0378">Hydrolase</keyword>
<feature type="domain" description="FPG-type" evidence="16">
    <location>
        <begin position="247"/>
        <end position="281"/>
    </location>
</feature>
<evidence type="ECO:0000256" key="6">
    <source>
        <dbReference type="ARBA" id="ARBA00022771"/>
    </source>
</evidence>
<dbReference type="Gene3D" id="1.10.8.50">
    <property type="match status" value="1"/>
</dbReference>
<evidence type="ECO:0000256" key="12">
    <source>
        <dbReference type="ARBA" id="ARBA00023268"/>
    </source>
</evidence>
<dbReference type="Proteomes" id="UP000033457">
    <property type="component" value="Chromosome"/>
</dbReference>
<feature type="binding site" evidence="15">
    <location>
        <position position="96"/>
    </location>
    <ligand>
        <name>DNA</name>
        <dbReference type="ChEBI" id="CHEBI:16991"/>
    </ligand>
</feature>
<dbReference type="GO" id="GO:0008270">
    <property type="term" value="F:zinc ion binding"/>
    <property type="evidence" value="ECO:0007669"/>
    <property type="project" value="UniProtKB-UniRule"/>
</dbReference>
<protein>
    <recommendedName>
        <fullName evidence="15">Formamidopyrimidine-DNA glycosylase</fullName>
        <shortName evidence="15">Fapy-DNA glycosylase</shortName>
        <ecNumber evidence="15">3.2.2.23</ecNumber>
    </recommendedName>
    <alternativeName>
        <fullName evidence="15">DNA-(apurinic or apyrimidinic site) lyase MutM</fullName>
        <shortName evidence="15">AP lyase MutM</shortName>
        <ecNumber evidence="15">4.2.99.18</ecNumber>
    </alternativeName>
</protein>
<evidence type="ECO:0000256" key="13">
    <source>
        <dbReference type="ARBA" id="ARBA00023295"/>
    </source>
</evidence>
<evidence type="ECO:0000256" key="5">
    <source>
        <dbReference type="ARBA" id="ARBA00022763"/>
    </source>
</evidence>
<dbReference type="EC" id="3.2.2.23" evidence="15"/>
<keyword evidence="10 15" id="KW-0234">DNA repair</keyword>
<dbReference type="Pfam" id="PF01149">
    <property type="entry name" value="Fapy_DNA_glyco"/>
    <property type="match status" value="1"/>
</dbReference>
<evidence type="ECO:0000256" key="3">
    <source>
        <dbReference type="ARBA" id="ARBA00011245"/>
    </source>
</evidence>
<dbReference type="PROSITE" id="PS51068">
    <property type="entry name" value="FPG_CAT"/>
    <property type="match status" value="1"/>
</dbReference>
<dbReference type="Pfam" id="PF06827">
    <property type="entry name" value="zf-FPG_IleRS"/>
    <property type="match status" value="1"/>
</dbReference>
<dbReference type="InterPro" id="IPR012319">
    <property type="entry name" value="FPG_cat"/>
</dbReference>
<evidence type="ECO:0000256" key="10">
    <source>
        <dbReference type="ARBA" id="ARBA00023204"/>
    </source>
</evidence>
<reference evidence="18 19" key="1">
    <citation type="journal article" date="2015" name="Genome Announc.">
        <title>Complete Genome Sequence of Corynebacterium kutscheri DSM 20755, a Corynebacterial Type Strain with Remarkably Low G+C Content of Chromosomal DNA.</title>
        <authorList>
            <person name="Ruckert C."/>
            <person name="Albersmeier A."/>
            <person name="Winkler A."/>
            <person name="Tauch A."/>
        </authorList>
    </citation>
    <scope>NUCLEOTIDE SEQUENCE [LARGE SCALE GENOMIC DNA]</scope>
    <source>
        <strain evidence="18 19">DSM 20755</strain>
    </source>
</reference>
<dbReference type="SUPFAM" id="SSF81624">
    <property type="entry name" value="N-terminal domain of MutM-like DNA repair proteins"/>
    <property type="match status" value="1"/>
</dbReference>
<keyword evidence="11 15" id="KW-0456">Lyase</keyword>
<dbReference type="NCBIfam" id="NF002211">
    <property type="entry name" value="PRK01103.1"/>
    <property type="match status" value="1"/>
</dbReference>
<dbReference type="SUPFAM" id="SSF57716">
    <property type="entry name" value="Glucocorticoid receptor-like (DNA-binding domain)"/>
    <property type="match status" value="1"/>
</dbReference>
<dbReference type="OrthoDB" id="9800855at2"/>
<dbReference type="HOGENOM" id="CLU_038423_1_2_11"/>
<organism evidence="18 19">
    <name type="scientific">Corynebacterium kutscheri</name>
    <dbReference type="NCBI Taxonomy" id="35755"/>
    <lineage>
        <taxon>Bacteria</taxon>
        <taxon>Bacillati</taxon>
        <taxon>Actinomycetota</taxon>
        <taxon>Actinomycetes</taxon>
        <taxon>Mycobacteriales</taxon>
        <taxon>Corynebacteriaceae</taxon>
        <taxon>Corynebacterium</taxon>
    </lineage>
</organism>
<dbReference type="PANTHER" id="PTHR22993:SF9">
    <property type="entry name" value="FORMAMIDOPYRIMIDINE-DNA GLYCOSYLASE"/>
    <property type="match status" value="1"/>
</dbReference>
<evidence type="ECO:0000256" key="7">
    <source>
        <dbReference type="ARBA" id="ARBA00022801"/>
    </source>
</evidence>
<dbReference type="KEGG" id="cku:UL82_06670"/>
<feature type="domain" description="Formamidopyrimidine-DNA glycosylase catalytic" evidence="17">
    <location>
        <begin position="2"/>
        <end position="118"/>
    </location>
</feature>
<dbReference type="InterPro" id="IPR000214">
    <property type="entry name" value="Znf_DNA_glyclase/AP_lyase"/>
</dbReference>
<evidence type="ECO:0000259" key="17">
    <source>
        <dbReference type="PROSITE" id="PS51068"/>
    </source>
</evidence>
<keyword evidence="5 15" id="KW-0227">DNA damage</keyword>
<dbReference type="InterPro" id="IPR020629">
    <property type="entry name" value="FPG_Glyclase"/>
</dbReference>
<dbReference type="GO" id="GO:0003690">
    <property type="term" value="F:double-stranded DNA binding"/>
    <property type="evidence" value="ECO:0007669"/>
    <property type="project" value="UniProtKB-ARBA"/>
</dbReference>
<dbReference type="InterPro" id="IPR010663">
    <property type="entry name" value="Znf_FPG/IleRS"/>
</dbReference>
<evidence type="ECO:0000256" key="8">
    <source>
        <dbReference type="ARBA" id="ARBA00022833"/>
    </source>
</evidence>
<dbReference type="PROSITE" id="PS01242">
    <property type="entry name" value="ZF_FPG_1"/>
    <property type="match status" value="1"/>
</dbReference>
<dbReference type="PROSITE" id="PS51066">
    <property type="entry name" value="ZF_FPG_2"/>
    <property type="match status" value="1"/>
</dbReference>
<feature type="active site" description="Proton donor; for delta-elimination activity" evidence="15">
    <location>
        <position position="271"/>
    </location>
</feature>
<comment type="function">
    <text evidence="15">Involved in base excision repair of DNA damaged by oxidation or by mutagenic agents. Acts as DNA glycosylase that recognizes and removes damaged bases. Has a preference for oxidized purines, such as 7,8-dihydro-8-oxoguanine (8-oxoG). Has AP (apurinic/apyrimidinic) lyase activity and introduces nicks in the DNA strand. Cleaves the DNA backbone by beta-delta elimination to generate a single-strand break at the site of the removed base with both 3'- and 5'-phosphates.</text>
</comment>
<dbReference type="InterPro" id="IPR015886">
    <property type="entry name" value="H2TH_FPG"/>
</dbReference>
<comment type="catalytic activity">
    <reaction evidence="14 15">
        <text>2'-deoxyribonucleotide-(2'-deoxyribose 5'-phosphate)-2'-deoxyribonucleotide-DNA = a 3'-end 2'-deoxyribonucleotide-(2,3-dehydro-2,3-deoxyribose 5'-phosphate)-DNA + a 5'-end 5'-phospho-2'-deoxyribonucleoside-DNA + H(+)</text>
        <dbReference type="Rhea" id="RHEA:66592"/>
        <dbReference type="Rhea" id="RHEA-COMP:13180"/>
        <dbReference type="Rhea" id="RHEA-COMP:16897"/>
        <dbReference type="Rhea" id="RHEA-COMP:17067"/>
        <dbReference type="ChEBI" id="CHEBI:15378"/>
        <dbReference type="ChEBI" id="CHEBI:136412"/>
        <dbReference type="ChEBI" id="CHEBI:157695"/>
        <dbReference type="ChEBI" id="CHEBI:167181"/>
        <dbReference type="EC" id="4.2.99.18"/>
    </reaction>
</comment>
<dbReference type="EMBL" id="CP011312">
    <property type="protein sequence ID" value="AKE41499.1"/>
    <property type="molecule type" value="Genomic_DNA"/>
</dbReference>
<dbReference type="SMART" id="SM01232">
    <property type="entry name" value="H2TH"/>
    <property type="match status" value="1"/>
</dbReference>
<dbReference type="RefSeq" id="WP_046439823.1">
    <property type="nucleotide sequence ID" value="NZ_CP011312.1"/>
</dbReference>
<feature type="active site" description="Proton donor; for beta-elimination activity" evidence="15">
    <location>
        <position position="61"/>
    </location>
</feature>
<dbReference type="Gene3D" id="3.20.190.10">
    <property type="entry name" value="MutM-like, N-terminal"/>
    <property type="match status" value="1"/>
</dbReference>
<keyword evidence="6 15" id="KW-0863">Zinc-finger</keyword>
<feature type="active site" description="Proton donor" evidence="15">
    <location>
        <position position="3"/>
    </location>
</feature>
<evidence type="ECO:0000259" key="16">
    <source>
        <dbReference type="PROSITE" id="PS51066"/>
    </source>
</evidence>
<dbReference type="SUPFAM" id="SSF46946">
    <property type="entry name" value="S13-like H2TH domain"/>
    <property type="match status" value="1"/>
</dbReference>
<dbReference type="PANTHER" id="PTHR22993">
    <property type="entry name" value="FORMAMIDOPYRIMIDINE-DNA GLYCOSYLASE"/>
    <property type="match status" value="1"/>
</dbReference>
<dbReference type="FunFam" id="1.10.8.50:FF:000003">
    <property type="entry name" value="Formamidopyrimidine-DNA glycosylase"/>
    <property type="match status" value="1"/>
</dbReference>
<keyword evidence="9 15" id="KW-0238">DNA-binding</keyword>
<comment type="subunit">
    <text evidence="3 15">Monomer.</text>
</comment>
<accession>A0A0F6TE43</accession>
<comment type="catalytic activity">
    <reaction evidence="1 15">
        <text>Hydrolysis of DNA containing ring-opened 7-methylguanine residues, releasing 2,6-diamino-4-hydroxy-5-(N-methyl)formamidopyrimidine.</text>
        <dbReference type="EC" id="3.2.2.23"/>
    </reaction>
</comment>
<dbReference type="InterPro" id="IPR015887">
    <property type="entry name" value="DNA_glyclase_Znf_dom_DNA_BS"/>
</dbReference>
<dbReference type="GO" id="GO:0006284">
    <property type="term" value="P:base-excision repair"/>
    <property type="evidence" value="ECO:0007669"/>
    <property type="project" value="InterPro"/>
</dbReference>
<keyword evidence="12 15" id="KW-0511">Multifunctional enzyme</keyword>
<feature type="active site" description="Schiff-base intermediate with DNA" evidence="15">
    <location>
        <position position="2"/>
    </location>
</feature>
<keyword evidence="13 15" id="KW-0326">Glycosidase</keyword>
<dbReference type="STRING" id="35755.UL82_06670"/>
<evidence type="ECO:0000256" key="9">
    <source>
        <dbReference type="ARBA" id="ARBA00023125"/>
    </source>
</evidence>
<evidence type="ECO:0000256" key="11">
    <source>
        <dbReference type="ARBA" id="ARBA00023239"/>
    </source>
</evidence>
<gene>
    <name evidence="15 18" type="primary">mutM</name>
    <name evidence="15" type="synonym">fpg</name>
    <name evidence="18" type="ORF">UL82_06670</name>
</gene>
<dbReference type="SMART" id="SM00898">
    <property type="entry name" value="Fapy_DNA_glyco"/>
    <property type="match status" value="1"/>
</dbReference>
<dbReference type="NCBIfam" id="TIGR00577">
    <property type="entry name" value="fpg"/>
    <property type="match status" value="1"/>
</dbReference>
<evidence type="ECO:0000256" key="15">
    <source>
        <dbReference type="HAMAP-Rule" id="MF_00103"/>
    </source>
</evidence>
<comment type="cofactor">
    <cofactor evidence="15">
        <name>Zn(2+)</name>
        <dbReference type="ChEBI" id="CHEBI:29105"/>
    </cofactor>
    <text evidence="15">Binds 1 zinc ion per subunit.</text>
</comment>
<proteinExistence type="inferred from homology"/>
<dbReference type="CDD" id="cd08966">
    <property type="entry name" value="EcFpg-like_N"/>
    <property type="match status" value="1"/>
</dbReference>
<evidence type="ECO:0000313" key="18">
    <source>
        <dbReference type="EMBL" id="AKE41499.1"/>
    </source>
</evidence>
<dbReference type="HAMAP" id="MF_00103">
    <property type="entry name" value="Fapy_DNA_glycosyl"/>
    <property type="match status" value="1"/>
</dbReference>
<dbReference type="Pfam" id="PF06831">
    <property type="entry name" value="H2TH"/>
    <property type="match status" value="1"/>
</dbReference>
<sequence>MPELPEVEVVRRGLTEHLVHRRIEEVTVHHPRAVRSIIGGEAELQARLVGRKISAMDRRGKFLWAVLDDDTCLLVHLGMSGQMLIKQPDSKDARTHLRIQAQLSDGNQLWFVDQRTFGYWWIGELSDTLDGVVPENITHIARDLMDPQLNIRRLAIQLKNRRTTIKSLLLNQEIVAGIGNIYADEMLWAAQVHPRNKANQLSLKRIEELLVAGRLVMAKALEQGGTSFDALYVDVNGNSGYFDLSLKAYGQTDKPCSRCGGLIIREKFHNRSSHLCLRCQRLH</sequence>
<feature type="binding site" evidence="15">
    <location>
        <position position="115"/>
    </location>
    <ligand>
        <name>DNA</name>
        <dbReference type="ChEBI" id="CHEBI:16991"/>
    </ligand>
</feature>
<dbReference type="GO" id="GO:0034039">
    <property type="term" value="F:8-oxo-7,8-dihydroguanine DNA N-glycosylase activity"/>
    <property type="evidence" value="ECO:0007669"/>
    <property type="project" value="TreeGrafter"/>
</dbReference>
<keyword evidence="19" id="KW-1185">Reference proteome</keyword>
<dbReference type="GO" id="GO:0003684">
    <property type="term" value="F:damaged DNA binding"/>
    <property type="evidence" value="ECO:0007669"/>
    <property type="project" value="InterPro"/>
</dbReference>
<keyword evidence="8 15" id="KW-0862">Zinc</keyword>
<name>A0A0F6TE43_9CORY</name>
<dbReference type="GO" id="GO:0006979">
    <property type="term" value="P:response to oxidative stress"/>
    <property type="evidence" value="ECO:0007669"/>
    <property type="project" value="UniProtKB-ARBA"/>
</dbReference>
<dbReference type="EC" id="4.2.99.18" evidence="15"/>
<dbReference type="GO" id="GO:0140078">
    <property type="term" value="F:class I DNA-(apurinic or apyrimidinic site) endonuclease activity"/>
    <property type="evidence" value="ECO:0007669"/>
    <property type="project" value="UniProtKB-EC"/>
</dbReference>
<evidence type="ECO:0000256" key="4">
    <source>
        <dbReference type="ARBA" id="ARBA00022723"/>
    </source>
</evidence>
<keyword evidence="4 15" id="KW-0479">Metal-binding</keyword>